<proteinExistence type="inferred from homology"/>
<protein>
    <submittedName>
        <fullName evidence="5">Adenosine kinase</fullName>
    </submittedName>
</protein>
<dbReference type="InterPro" id="IPR029056">
    <property type="entry name" value="Ribokinase-like"/>
</dbReference>
<dbReference type="RefSeq" id="WP_222876029.1">
    <property type="nucleotide sequence ID" value="NZ_AP023361.1"/>
</dbReference>
<dbReference type="PANTHER" id="PTHR43320">
    <property type="entry name" value="SUGAR KINASE"/>
    <property type="match status" value="1"/>
</dbReference>
<sequence>MTSPRYDVLGLGNAIVDVLARVEDDLLVKEGMAKGSMALIDEARAKALYDVIGSPIYVSGGSGANTCAGVASLGAKAAFIGKVRDDELGTVFAHDIRAAGVHFATPAATSGAATASSTILVTADGERTMNTFLGASQGLGTADVDAELVRASGMIYLEGYLFDPPEAISAFLKAAEIAHEAGRKVSITLSDSFCVDRHRQDFLDFIRSGGVDLVFANEHEAKALYETSDFDTAVAALRKDAPSAVVTRSEKGAIFIDRANTTAVPAFPIERVIDATGAGDLFAAGVLTGLARNLTVEDSLRLGALAAAECLSHMGARPQRSLAGFAAENGFLG</sequence>
<evidence type="ECO:0000256" key="2">
    <source>
        <dbReference type="ARBA" id="ARBA00022679"/>
    </source>
</evidence>
<keyword evidence="6" id="KW-1185">Reference proteome</keyword>
<keyword evidence="3 5" id="KW-0418">Kinase</keyword>
<evidence type="ECO:0000313" key="6">
    <source>
        <dbReference type="Proteomes" id="UP000515317"/>
    </source>
</evidence>
<dbReference type="Proteomes" id="UP000515317">
    <property type="component" value="Chromosome"/>
</dbReference>
<comment type="similarity">
    <text evidence="1">Belongs to the carbohydrate kinase PfkB family.</text>
</comment>
<dbReference type="EMBL" id="AP023361">
    <property type="protein sequence ID" value="BCJ89302.1"/>
    <property type="molecule type" value="Genomic_DNA"/>
</dbReference>
<evidence type="ECO:0000313" key="5">
    <source>
        <dbReference type="EMBL" id="BCJ89302.1"/>
    </source>
</evidence>
<evidence type="ECO:0000256" key="1">
    <source>
        <dbReference type="ARBA" id="ARBA00010688"/>
    </source>
</evidence>
<gene>
    <name evidence="5" type="ORF">IZ6_00370</name>
</gene>
<dbReference type="KEGG" id="tso:IZ6_00370"/>
<accession>A0A6S6QPK0</accession>
<evidence type="ECO:0000256" key="3">
    <source>
        <dbReference type="ARBA" id="ARBA00022777"/>
    </source>
</evidence>
<reference evidence="5 6" key="1">
    <citation type="submission" date="2020-08" db="EMBL/GenBank/DDBJ databases">
        <title>Genome sequence of Rhizobiales bacterium strain IZ6.</title>
        <authorList>
            <person name="Nakai R."/>
            <person name="Naganuma T."/>
        </authorList>
    </citation>
    <scope>NUCLEOTIDE SEQUENCE [LARGE SCALE GENOMIC DNA]</scope>
    <source>
        <strain evidence="5 6">IZ6</strain>
    </source>
</reference>
<dbReference type="CDD" id="cd01168">
    <property type="entry name" value="adenosine_kinase"/>
    <property type="match status" value="1"/>
</dbReference>
<dbReference type="Pfam" id="PF00294">
    <property type="entry name" value="PfkB"/>
    <property type="match status" value="1"/>
</dbReference>
<dbReference type="Gene3D" id="3.40.1190.20">
    <property type="match status" value="1"/>
</dbReference>
<dbReference type="SUPFAM" id="SSF53613">
    <property type="entry name" value="Ribokinase-like"/>
    <property type="match status" value="1"/>
</dbReference>
<keyword evidence="2" id="KW-0808">Transferase</keyword>
<dbReference type="InterPro" id="IPR011611">
    <property type="entry name" value="PfkB_dom"/>
</dbReference>
<feature type="domain" description="Carbohydrate kinase PfkB" evidence="4">
    <location>
        <begin position="57"/>
        <end position="317"/>
    </location>
</feature>
<dbReference type="GO" id="GO:0016301">
    <property type="term" value="F:kinase activity"/>
    <property type="evidence" value="ECO:0007669"/>
    <property type="project" value="UniProtKB-KW"/>
</dbReference>
<dbReference type="AlphaFoldDB" id="A0A6S6QPK0"/>
<organism evidence="5 6">
    <name type="scientific">Terrihabitans soli</name>
    <dbReference type="NCBI Taxonomy" id="708113"/>
    <lineage>
        <taxon>Bacteria</taxon>
        <taxon>Pseudomonadati</taxon>
        <taxon>Pseudomonadota</taxon>
        <taxon>Alphaproteobacteria</taxon>
        <taxon>Hyphomicrobiales</taxon>
        <taxon>Terrihabitans</taxon>
    </lineage>
</organism>
<evidence type="ECO:0000259" key="4">
    <source>
        <dbReference type="Pfam" id="PF00294"/>
    </source>
</evidence>
<dbReference type="InterPro" id="IPR052700">
    <property type="entry name" value="Carb_kinase_PfkB-like"/>
</dbReference>
<name>A0A6S6QPK0_9HYPH</name>
<dbReference type="PANTHER" id="PTHR43320:SF3">
    <property type="entry name" value="CARBOHYDRATE KINASE PFKB DOMAIN-CONTAINING PROTEIN"/>
    <property type="match status" value="1"/>
</dbReference>